<dbReference type="OrthoDB" id="1696709at2"/>
<organism evidence="2 3">
    <name type="scientific">Eubacterium ramulus</name>
    <dbReference type="NCBI Taxonomy" id="39490"/>
    <lineage>
        <taxon>Bacteria</taxon>
        <taxon>Bacillati</taxon>
        <taxon>Bacillota</taxon>
        <taxon>Clostridia</taxon>
        <taxon>Eubacteriales</taxon>
        <taxon>Eubacteriaceae</taxon>
        <taxon>Eubacterium</taxon>
    </lineage>
</organism>
<proteinExistence type="predicted"/>
<accession>A0A173SZW8</accession>
<protein>
    <submittedName>
        <fullName evidence="2">Bacteriophage protein of uncharacterized function (DUF646)</fullName>
    </submittedName>
</protein>
<dbReference type="EMBL" id="CYYA01000007">
    <property type="protein sequence ID" value="CUM96072.1"/>
    <property type="molecule type" value="Genomic_DNA"/>
</dbReference>
<gene>
    <name evidence="2" type="ORF">ERS852448_01247</name>
</gene>
<dbReference type="Proteomes" id="UP000095492">
    <property type="component" value="Unassembled WGS sequence"/>
</dbReference>
<dbReference type="AlphaFoldDB" id="A0A173SZW8"/>
<dbReference type="RefSeq" id="WP_055290018.1">
    <property type="nucleotide sequence ID" value="NZ_CP173382.1"/>
</dbReference>
<feature type="compositionally biased region" description="Basic and acidic residues" evidence="1">
    <location>
        <begin position="111"/>
        <end position="127"/>
    </location>
</feature>
<name>A0A173SZW8_EUBRA</name>
<dbReference type="InterPro" id="IPR010064">
    <property type="entry name" value="HK97-gp10_tail"/>
</dbReference>
<evidence type="ECO:0000313" key="2">
    <source>
        <dbReference type="EMBL" id="CUM96072.1"/>
    </source>
</evidence>
<dbReference type="GeneID" id="97390800"/>
<dbReference type="STRING" id="39490.ERS852448_01247"/>
<reference evidence="2 3" key="1">
    <citation type="submission" date="2015-09" db="EMBL/GenBank/DDBJ databases">
        <authorList>
            <consortium name="Pathogen Informatics"/>
        </authorList>
    </citation>
    <scope>NUCLEOTIDE SEQUENCE [LARGE SCALE GENOMIC DNA]</scope>
    <source>
        <strain evidence="2 3">2789STDY5608891</strain>
    </source>
</reference>
<sequence>MAKKIKADALASEVMKELDDYSSLTTEVMKKAVRNAGKTVREEIADTAPKKTGTYGKSWAVKKTGEDSKSLQVTVHSKNRYQIAHLLEHGHAKRGGGRVAARPHIAPAEESGIRQLEEEIERGIRNG</sequence>
<dbReference type="Pfam" id="PF04883">
    <property type="entry name" value="HK97-gp10_like"/>
    <property type="match status" value="1"/>
</dbReference>
<evidence type="ECO:0000256" key="1">
    <source>
        <dbReference type="SAM" id="MobiDB-lite"/>
    </source>
</evidence>
<feature type="region of interest" description="Disordered" evidence="1">
    <location>
        <begin position="90"/>
        <end position="127"/>
    </location>
</feature>
<evidence type="ECO:0000313" key="3">
    <source>
        <dbReference type="Proteomes" id="UP000095492"/>
    </source>
</evidence>